<dbReference type="FunFam" id="2.40.30.10:FF:000026">
    <property type="entry name" value="Eukaryotic translation initiation factor 5B"/>
    <property type="match status" value="1"/>
</dbReference>
<comment type="catalytic activity">
    <reaction evidence="13">
        <text>GTP + H2O = GDP + phosphate + H(+)</text>
        <dbReference type="Rhea" id="RHEA:19669"/>
        <dbReference type="ChEBI" id="CHEBI:15377"/>
        <dbReference type="ChEBI" id="CHEBI:15378"/>
        <dbReference type="ChEBI" id="CHEBI:37565"/>
        <dbReference type="ChEBI" id="CHEBI:43474"/>
        <dbReference type="ChEBI" id="CHEBI:58189"/>
        <dbReference type="EC" id="3.6.5.3"/>
    </reaction>
</comment>
<feature type="compositionally biased region" description="Basic and acidic residues" evidence="14">
    <location>
        <begin position="369"/>
        <end position="383"/>
    </location>
</feature>
<keyword evidence="17" id="KW-1185">Reference proteome</keyword>
<dbReference type="InterPro" id="IPR005225">
    <property type="entry name" value="Small_GTP-bd"/>
</dbReference>
<evidence type="ECO:0000256" key="2">
    <source>
        <dbReference type="ARBA" id="ARBA00007733"/>
    </source>
</evidence>
<evidence type="ECO:0000256" key="10">
    <source>
        <dbReference type="ARBA" id="ARBA00022917"/>
    </source>
</evidence>
<evidence type="ECO:0000256" key="7">
    <source>
        <dbReference type="ARBA" id="ARBA00022723"/>
    </source>
</evidence>
<dbReference type="InterPro" id="IPR000795">
    <property type="entry name" value="T_Tr_GTP-bd_dom"/>
</dbReference>
<dbReference type="Pfam" id="PF14578">
    <property type="entry name" value="GTP_EFTU_D4"/>
    <property type="match status" value="1"/>
</dbReference>
<evidence type="ECO:0000256" key="13">
    <source>
        <dbReference type="ARBA" id="ARBA00048107"/>
    </source>
</evidence>
<dbReference type="PRINTS" id="PR00315">
    <property type="entry name" value="ELONGATNFCT"/>
</dbReference>
<dbReference type="SUPFAM" id="SSF50447">
    <property type="entry name" value="Translation proteins"/>
    <property type="match status" value="1"/>
</dbReference>
<dbReference type="GO" id="GO:0005739">
    <property type="term" value="C:mitochondrion"/>
    <property type="evidence" value="ECO:0007669"/>
    <property type="project" value="TreeGrafter"/>
</dbReference>
<keyword evidence="5" id="KW-0963">Cytoplasm</keyword>
<dbReference type="NCBIfam" id="NF003078">
    <property type="entry name" value="PRK04004.1"/>
    <property type="match status" value="1"/>
</dbReference>
<feature type="compositionally biased region" description="Basic and acidic residues" evidence="14">
    <location>
        <begin position="297"/>
        <end position="355"/>
    </location>
</feature>
<evidence type="ECO:0000256" key="5">
    <source>
        <dbReference type="ARBA" id="ARBA00022490"/>
    </source>
</evidence>
<keyword evidence="10" id="KW-0648">Protein biosynthesis</keyword>
<feature type="compositionally biased region" description="Basic and acidic residues" evidence="14">
    <location>
        <begin position="432"/>
        <end position="443"/>
    </location>
</feature>
<dbReference type="GO" id="GO:0003924">
    <property type="term" value="F:GTPase activity"/>
    <property type="evidence" value="ECO:0007669"/>
    <property type="project" value="InterPro"/>
</dbReference>
<dbReference type="EMBL" id="MU005981">
    <property type="protein sequence ID" value="KAF2860425.1"/>
    <property type="molecule type" value="Genomic_DNA"/>
</dbReference>
<feature type="compositionally biased region" description="Basic and acidic residues" evidence="14">
    <location>
        <begin position="250"/>
        <end position="274"/>
    </location>
</feature>
<dbReference type="SUPFAM" id="SSF52156">
    <property type="entry name" value="Initiation factor IF2/eIF5b, domain 3"/>
    <property type="match status" value="1"/>
</dbReference>
<evidence type="ECO:0000256" key="8">
    <source>
        <dbReference type="ARBA" id="ARBA00022741"/>
    </source>
</evidence>
<proteinExistence type="inferred from homology"/>
<keyword evidence="9" id="KW-0378">Hydrolase</keyword>
<dbReference type="EC" id="3.6.5.3" evidence="3"/>
<dbReference type="Pfam" id="PF11987">
    <property type="entry name" value="IF-2"/>
    <property type="match status" value="1"/>
</dbReference>
<dbReference type="Gene3D" id="3.40.50.10050">
    <property type="entry name" value="Translation initiation factor IF- 2, domain 3"/>
    <property type="match status" value="1"/>
</dbReference>
<feature type="compositionally biased region" description="Basic and acidic residues" evidence="14">
    <location>
        <begin position="202"/>
        <end position="242"/>
    </location>
</feature>
<name>A0A6A7C0H0_9PEZI</name>
<reference evidence="16" key="1">
    <citation type="journal article" date="2020" name="Stud. Mycol.">
        <title>101 Dothideomycetes genomes: a test case for predicting lifestyles and emergence of pathogens.</title>
        <authorList>
            <person name="Haridas S."/>
            <person name="Albert R."/>
            <person name="Binder M."/>
            <person name="Bloem J."/>
            <person name="Labutti K."/>
            <person name="Salamov A."/>
            <person name="Andreopoulos B."/>
            <person name="Baker S."/>
            <person name="Barry K."/>
            <person name="Bills G."/>
            <person name="Bluhm B."/>
            <person name="Cannon C."/>
            <person name="Castanera R."/>
            <person name="Culley D."/>
            <person name="Daum C."/>
            <person name="Ezra D."/>
            <person name="Gonzalez J."/>
            <person name="Henrissat B."/>
            <person name="Kuo A."/>
            <person name="Liang C."/>
            <person name="Lipzen A."/>
            <person name="Lutzoni F."/>
            <person name="Magnuson J."/>
            <person name="Mondo S."/>
            <person name="Nolan M."/>
            <person name="Ohm R."/>
            <person name="Pangilinan J."/>
            <person name="Park H.-J."/>
            <person name="Ramirez L."/>
            <person name="Alfaro M."/>
            <person name="Sun H."/>
            <person name="Tritt A."/>
            <person name="Yoshinaga Y."/>
            <person name="Zwiers L.-H."/>
            <person name="Turgeon B."/>
            <person name="Goodwin S."/>
            <person name="Spatafora J."/>
            <person name="Crous P."/>
            <person name="Grigoriev I."/>
        </authorList>
    </citation>
    <scope>NUCLEOTIDE SEQUENCE</scope>
    <source>
        <strain evidence="16">CBS 480.64</strain>
    </source>
</reference>
<dbReference type="FunFam" id="3.40.50.300:FF:000112">
    <property type="entry name" value="Eukaryotic translation initiation factor 5B"/>
    <property type="match status" value="1"/>
</dbReference>
<dbReference type="GO" id="GO:0005525">
    <property type="term" value="F:GTP binding"/>
    <property type="evidence" value="ECO:0007669"/>
    <property type="project" value="UniProtKB-KW"/>
</dbReference>
<evidence type="ECO:0000256" key="9">
    <source>
        <dbReference type="ARBA" id="ARBA00022801"/>
    </source>
</evidence>
<evidence type="ECO:0000256" key="4">
    <source>
        <dbReference type="ARBA" id="ARBA00013824"/>
    </source>
</evidence>
<evidence type="ECO:0000256" key="1">
    <source>
        <dbReference type="ARBA" id="ARBA00004496"/>
    </source>
</evidence>
<feature type="compositionally biased region" description="Low complexity" evidence="14">
    <location>
        <begin position="163"/>
        <end position="186"/>
    </location>
</feature>
<gene>
    <name evidence="16" type="ORF">K470DRAFT_232362</name>
</gene>
<evidence type="ECO:0000313" key="16">
    <source>
        <dbReference type="EMBL" id="KAF2860425.1"/>
    </source>
</evidence>
<dbReference type="FunFam" id="3.40.50.10050:FF:000002">
    <property type="entry name" value="Eukaryotic translation initiation factor 5B"/>
    <property type="match status" value="1"/>
</dbReference>
<dbReference type="Proteomes" id="UP000799421">
    <property type="component" value="Unassembled WGS sequence"/>
</dbReference>
<keyword evidence="6" id="KW-0396">Initiation factor</keyword>
<feature type="domain" description="Tr-type G" evidence="15">
    <location>
        <begin position="453"/>
        <end position="671"/>
    </location>
</feature>
<dbReference type="OrthoDB" id="4928at2759"/>
<feature type="region of interest" description="Disordered" evidence="14">
    <location>
        <begin position="1"/>
        <end position="447"/>
    </location>
</feature>
<keyword evidence="7" id="KW-0479">Metal-binding</keyword>
<dbReference type="InterPro" id="IPR023115">
    <property type="entry name" value="TIF_IF2_dom3"/>
</dbReference>
<dbReference type="Gene3D" id="3.40.50.300">
    <property type="entry name" value="P-loop containing nucleotide triphosphate hydrolases"/>
    <property type="match status" value="1"/>
</dbReference>
<dbReference type="PANTHER" id="PTHR43381:SF4">
    <property type="entry name" value="EUKARYOTIC TRANSLATION INITIATION FACTOR 5B"/>
    <property type="match status" value="1"/>
</dbReference>
<feature type="compositionally biased region" description="Acidic residues" evidence="14">
    <location>
        <begin position="399"/>
        <end position="412"/>
    </location>
</feature>
<evidence type="ECO:0000313" key="17">
    <source>
        <dbReference type="Proteomes" id="UP000799421"/>
    </source>
</evidence>
<dbReference type="InterPro" id="IPR015760">
    <property type="entry name" value="TIF_IF2"/>
</dbReference>
<dbReference type="SUPFAM" id="SSF52540">
    <property type="entry name" value="P-loop containing nucleoside triphosphate hydrolases"/>
    <property type="match status" value="1"/>
</dbReference>
<dbReference type="InterPro" id="IPR029459">
    <property type="entry name" value="EFTU-type"/>
</dbReference>
<dbReference type="InterPro" id="IPR036925">
    <property type="entry name" value="TIF_IF2_dom3_sf"/>
</dbReference>
<evidence type="ECO:0000256" key="14">
    <source>
        <dbReference type="SAM" id="MobiDB-lite"/>
    </source>
</evidence>
<dbReference type="FunFam" id="2.40.30.10:FF:000013">
    <property type="entry name" value="eukaryotic translation initiation factor 5B"/>
    <property type="match status" value="1"/>
</dbReference>
<dbReference type="Gene3D" id="2.40.30.10">
    <property type="entry name" value="Translation factors"/>
    <property type="match status" value="2"/>
</dbReference>
<sequence length="1050" mass="115919">MAPKGKKTKKADNDWDEGLGETVDQTTADGAEKEEEEETVGGGSSMMAAIQKNREKRKKKGKAVEDDGDEAAAPVNLQAKAPTEATMDDEDVFGQPVKGKKGAKQAAPKAEAEPEDANDTGRVKTKAEKEKEKKEREKQRKKEQAAAKKKTAPAAKAEPEPAKPAAVAAAAPAAPAPAPSTAAPAGAKKKKVTGALAAIQKQQEELRRRQEEAARQAEEEARREAEEQKRLEEEEKQKEAIKAAKKAREKAKIEQMKREGTYKTEKQRKEEAQQRLRTQQMLDAGFKVAGMEEAAAEDGKKAKEEKKKKNPRKEAEERRAQQARDEEEARRAEEQRQREERERQAAEEARKRKEAEAEEEDELEDWEAIAEKEEQATEPKETAKANGDAEPVKKAANESEGETSDSESESESDSDHEAQTVAEKQAALRRQQAADKRQADREAALGAASKDNLRSPICCILGHVDTGKTKLLDKIRQTNVQEGEAGGITQQIGATYFPVDALQQKTAVVNKDGAFEFKVPGLLVIDTPGHESFTNLRSRGSSLCNIAILVVDIMHGLEPQTLESMRLLRDRKTPFIVALNKIDRLYSWKPIANNGFRESLAVQNKGVQNEFRDRLEKTKLAFAEQGFNAEVFYENKSMARYVSLVPTSAHTGEGIPDMLKLLVSLTQERMTTQLMYLSEVECTVLEVKVIEGLGTTIDVVLSNGILREGDTIVLCGTEGAITTQVRALLTPAEMKELRVKSQYVHNKVVKAALGVKIAANGLDHAIAGSRLLVAKNPDDEDEIEDLEEDVMGDLENLMSRISKSGRGVTVQASTLGALEALLEFLKQSKIPVSNISIGPVHKRDVITASTMLEKAKEYAVMLCFDVKVDRDAAELAEQMGVKIFTADIIYHLFDQFTAHMKQLNEARKEESRLLAVFPCILQPIAVFNKKDPIVVGVDVTEGSLRIGTPLAAVKPNAAGAKEIISLGRVSSIERDHKQLPLCKKGQPSVAVKIEGSNQPAYGRQLEEKDRLYSHISRASIDTLKEFYKDEVERDDWLLIQKTLKGVFDVH</sequence>
<dbReference type="Pfam" id="PF00009">
    <property type="entry name" value="GTP_EFTU"/>
    <property type="match status" value="1"/>
</dbReference>
<dbReference type="GO" id="GO:0046872">
    <property type="term" value="F:metal ion binding"/>
    <property type="evidence" value="ECO:0007669"/>
    <property type="project" value="UniProtKB-KW"/>
</dbReference>
<dbReference type="InterPro" id="IPR009000">
    <property type="entry name" value="Transl_B-barrel_sf"/>
</dbReference>
<dbReference type="PANTHER" id="PTHR43381">
    <property type="entry name" value="TRANSLATION INITIATION FACTOR IF-2-RELATED"/>
    <property type="match status" value="1"/>
</dbReference>
<feature type="compositionally biased region" description="Basic and acidic residues" evidence="14">
    <location>
        <begin position="119"/>
        <end position="146"/>
    </location>
</feature>
<dbReference type="AlphaFoldDB" id="A0A6A7C0H0"/>
<evidence type="ECO:0000256" key="11">
    <source>
        <dbReference type="ARBA" id="ARBA00023134"/>
    </source>
</evidence>
<evidence type="ECO:0000256" key="6">
    <source>
        <dbReference type="ARBA" id="ARBA00022540"/>
    </source>
</evidence>
<evidence type="ECO:0000256" key="3">
    <source>
        <dbReference type="ARBA" id="ARBA00011986"/>
    </source>
</evidence>
<protein>
    <recommendedName>
        <fullName evidence="4">Eukaryotic translation initiation factor 5B</fullName>
        <ecNumber evidence="3">3.6.5.3</ecNumber>
    </recommendedName>
    <alternativeName>
        <fullName evidence="12">Translation initiation factor IF-2</fullName>
    </alternativeName>
</protein>
<evidence type="ECO:0000256" key="12">
    <source>
        <dbReference type="ARBA" id="ARBA00032478"/>
    </source>
</evidence>
<comment type="subcellular location">
    <subcellularLocation>
        <location evidence="1">Cytoplasm</location>
    </subcellularLocation>
</comment>
<dbReference type="GO" id="GO:0003743">
    <property type="term" value="F:translation initiation factor activity"/>
    <property type="evidence" value="ECO:0007669"/>
    <property type="project" value="UniProtKB-KW"/>
</dbReference>
<dbReference type="CDD" id="cd03703">
    <property type="entry name" value="aeIF5B_II"/>
    <property type="match status" value="1"/>
</dbReference>
<dbReference type="CDD" id="cd01887">
    <property type="entry name" value="IF2_eIF5B"/>
    <property type="match status" value="1"/>
</dbReference>
<feature type="compositionally biased region" description="Acidic residues" evidence="14">
    <location>
        <begin position="356"/>
        <end position="368"/>
    </location>
</feature>
<evidence type="ECO:0000259" key="15">
    <source>
        <dbReference type="PROSITE" id="PS51722"/>
    </source>
</evidence>
<dbReference type="NCBIfam" id="TIGR00231">
    <property type="entry name" value="small_GTP"/>
    <property type="match status" value="1"/>
</dbReference>
<dbReference type="InterPro" id="IPR027417">
    <property type="entry name" value="P-loop_NTPase"/>
</dbReference>
<keyword evidence="11" id="KW-0342">GTP-binding</keyword>
<organism evidence="16 17">
    <name type="scientific">Piedraia hortae CBS 480.64</name>
    <dbReference type="NCBI Taxonomy" id="1314780"/>
    <lineage>
        <taxon>Eukaryota</taxon>
        <taxon>Fungi</taxon>
        <taxon>Dikarya</taxon>
        <taxon>Ascomycota</taxon>
        <taxon>Pezizomycotina</taxon>
        <taxon>Dothideomycetes</taxon>
        <taxon>Dothideomycetidae</taxon>
        <taxon>Capnodiales</taxon>
        <taxon>Piedraiaceae</taxon>
        <taxon>Piedraia</taxon>
    </lineage>
</organism>
<comment type="similarity">
    <text evidence="2">Belongs to the TRAFAC class translation factor GTPase superfamily. Classic translation factor GTPase family. IF-2 subfamily.</text>
</comment>
<accession>A0A6A7C0H0</accession>
<dbReference type="PROSITE" id="PS51722">
    <property type="entry name" value="G_TR_2"/>
    <property type="match status" value="1"/>
</dbReference>
<keyword evidence="8" id="KW-0547">Nucleotide-binding</keyword>